<name>A0A9N9PBP8_9GLOM</name>
<dbReference type="Proteomes" id="UP000789759">
    <property type="component" value="Unassembled WGS sequence"/>
</dbReference>
<organism evidence="1 2">
    <name type="scientific">Cetraspora pellucida</name>
    <dbReference type="NCBI Taxonomy" id="1433469"/>
    <lineage>
        <taxon>Eukaryota</taxon>
        <taxon>Fungi</taxon>
        <taxon>Fungi incertae sedis</taxon>
        <taxon>Mucoromycota</taxon>
        <taxon>Glomeromycotina</taxon>
        <taxon>Glomeromycetes</taxon>
        <taxon>Diversisporales</taxon>
        <taxon>Gigasporaceae</taxon>
        <taxon>Cetraspora</taxon>
    </lineage>
</organism>
<comment type="caution">
    <text evidence="1">The sequence shown here is derived from an EMBL/GenBank/DDBJ whole genome shotgun (WGS) entry which is preliminary data.</text>
</comment>
<evidence type="ECO:0000313" key="1">
    <source>
        <dbReference type="EMBL" id="CAG8801709.1"/>
    </source>
</evidence>
<dbReference type="EMBL" id="CAJVQA010031622">
    <property type="protein sequence ID" value="CAG8801709.1"/>
    <property type="molecule type" value="Genomic_DNA"/>
</dbReference>
<reference evidence="1" key="1">
    <citation type="submission" date="2021-06" db="EMBL/GenBank/DDBJ databases">
        <authorList>
            <person name="Kallberg Y."/>
            <person name="Tangrot J."/>
            <person name="Rosling A."/>
        </authorList>
    </citation>
    <scope>NUCLEOTIDE SEQUENCE</scope>
    <source>
        <strain evidence="1">FL966</strain>
    </source>
</reference>
<evidence type="ECO:0000313" key="2">
    <source>
        <dbReference type="Proteomes" id="UP000789759"/>
    </source>
</evidence>
<keyword evidence="2" id="KW-1185">Reference proteome</keyword>
<protein>
    <submittedName>
        <fullName evidence="1">12605_t:CDS:1</fullName>
    </submittedName>
</protein>
<accession>A0A9N9PBP8</accession>
<proteinExistence type="predicted"/>
<feature type="non-terminal residue" evidence="1">
    <location>
        <position position="127"/>
    </location>
</feature>
<dbReference type="OrthoDB" id="10502434at2759"/>
<dbReference type="AlphaFoldDB" id="A0A9N9PBP8"/>
<sequence length="127" mass="14307">MTKHANLLITVQRSLLKAHFSDLKFQDTDLDNAIQKFKKTNKSVYRNNNASTLLIVLMKKKILNPHNAVNQTIETSANDFDESSLSGMDEIEESDNNTVESVILDLANIKNLSYIVDKGRPQSKDAK</sequence>
<gene>
    <name evidence="1" type="ORF">CPELLU_LOCUS17764</name>
</gene>